<dbReference type="Pfam" id="PF08241">
    <property type="entry name" value="Methyltransf_11"/>
    <property type="match status" value="1"/>
</dbReference>
<evidence type="ECO:0000313" key="3">
    <source>
        <dbReference type="EMBL" id="CAE0722505.1"/>
    </source>
</evidence>
<evidence type="ECO:0000256" key="1">
    <source>
        <dbReference type="SAM" id="MobiDB-lite"/>
    </source>
</evidence>
<reference evidence="3" key="1">
    <citation type="submission" date="2021-01" db="EMBL/GenBank/DDBJ databases">
        <authorList>
            <person name="Corre E."/>
            <person name="Pelletier E."/>
            <person name="Niang G."/>
            <person name="Scheremetjew M."/>
            <person name="Finn R."/>
            <person name="Kale V."/>
            <person name="Holt S."/>
            <person name="Cochrane G."/>
            <person name="Meng A."/>
            <person name="Brown T."/>
            <person name="Cohen L."/>
        </authorList>
    </citation>
    <scope>NUCLEOTIDE SEQUENCE</scope>
    <source>
        <strain evidence="3">10249 10 AB</strain>
    </source>
</reference>
<dbReference type="AlphaFoldDB" id="A0A7S4APT6"/>
<gene>
    <name evidence="3" type="ORF">PAUS00366_LOCUS15260</name>
</gene>
<name>A0A7S4APT6_9STRA</name>
<accession>A0A7S4APT6</accession>
<feature type="compositionally biased region" description="Polar residues" evidence="1">
    <location>
        <begin position="1"/>
        <end position="21"/>
    </location>
</feature>
<dbReference type="GO" id="GO:0008757">
    <property type="term" value="F:S-adenosylmethionine-dependent methyltransferase activity"/>
    <property type="evidence" value="ECO:0007669"/>
    <property type="project" value="InterPro"/>
</dbReference>
<dbReference type="EMBL" id="HBIX01021795">
    <property type="protein sequence ID" value="CAE0722505.1"/>
    <property type="molecule type" value="Transcribed_RNA"/>
</dbReference>
<feature type="domain" description="Methyltransferase type 11" evidence="2">
    <location>
        <begin position="401"/>
        <end position="507"/>
    </location>
</feature>
<dbReference type="InterPro" id="IPR029063">
    <property type="entry name" value="SAM-dependent_MTases_sf"/>
</dbReference>
<dbReference type="PANTHER" id="PTHR43591:SF81">
    <property type="entry name" value="MAGNESIUM PROTOPORPHYRIN IX METHYLTRANSFERASE, CHLOROPLASTIC-RELATED"/>
    <property type="match status" value="1"/>
</dbReference>
<organism evidence="3">
    <name type="scientific">Pseudo-nitzschia australis</name>
    <dbReference type="NCBI Taxonomy" id="44445"/>
    <lineage>
        <taxon>Eukaryota</taxon>
        <taxon>Sar</taxon>
        <taxon>Stramenopiles</taxon>
        <taxon>Ochrophyta</taxon>
        <taxon>Bacillariophyta</taxon>
        <taxon>Bacillariophyceae</taxon>
        <taxon>Bacillariophycidae</taxon>
        <taxon>Bacillariales</taxon>
        <taxon>Bacillariaceae</taxon>
        <taxon>Pseudo-nitzschia</taxon>
    </lineage>
</organism>
<sequence>MCKLSSTAVESQPTNNDSNVADNIDPAFTRSESDVTEVSDDAEREVWEFMTPMHWHKSVADKASIFRPTYQATIDTLRKTAEEGGYDCILEVGCGTGDIIGEMNTQQAVRTSVSSGNMKDAAAQAANEPKLVTIPCIGVDINKEFIDFCKTQHPHEACEFVVADALKLHDWWVAEGHSERFSKPLVICVNNTLNIMPHELRGGVVDQMIAVAGAEGLCMVSYWNGNFFSHAVMNYYKKNPQLCGEFQVHKHVDWEKSTLLTPTNYSTHWQTPLEVQQLLRSYDVDVPVIVQEDDHSKTGTPHIRCDSLAIFVWFDRTSTSNAKGYYDSEDAQNFYSKIWGQDELHVGRYDLISDDDKAKLTSQQLIRKAEELHELEIISKVRKCCLPEEDAISRNHGLRVVDMGCGYGGLLRRFYREGLIWKATGCDISHKMCENARLRNAEMEADREHPSSEISILAESCLQMSVGNESADVVISVDSLLHVGPERQRLAVAEAARMLRPGGWMIFSDIMEEETLRSEDEMQPIYDRINLTKMGTVSNYTSALEECGFTNISTDLHSENVASHYGRVLAVTEEKGAEIGLSELYLTKAKAGLKVWNENSPGNIVWGIICAQKTNKVDLAL</sequence>
<feature type="region of interest" description="Disordered" evidence="1">
    <location>
        <begin position="1"/>
        <end position="24"/>
    </location>
</feature>
<evidence type="ECO:0000259" key="2">
    <source>
        <dbReference type="Pfam" id="PF08241"/>
    </source>
</evidence>
<dbReference type="Gene3D" id="3.40.50.150">
    <property type="entry name" value="Vaccinia Virus protein VP39"/>
    <property type="match status" value="2"/>
</dbReference>
<dbReference type="PANTHER" id="PTHR43591">
    <property type="entry name" value="METHYLTRANSFERASE"/>
    <property type="match status" value="1"/>
</dbReference>
<protein>
    <recommendedName>
        <fullName evidence="2">Methyltransferase type 11 domain-containing protein</fullName>
    </recommendedName>
</protein>
<proteinExistence type="predicted"/>
<dbReference type="InterPro" id="IPR013216">
    <property type="entry name" value="Methyltransf_11"/>
</dbReference>
<dbReference type="CDD" id="cd02440">
    <property type="entry name" value="AdoMet_MTases"/>
    <property type="match status" value="1"/>
</dbReference>
<dbReference type="SUPFAM" id="SSF53335">
    <property type="entry name" value="S-adenosyl-L-methionine-dependent methyltransferases"/>
    <property type="match status" value="2"/>
</dbReference>